<dbReference type="EMBL" id="MTKQ01000265">
    <property type="protein sequence ID" value="RWX45583.1"/>
    <property type="molecule type" value="Genomic_DNA"/>
</dbReference>
<evidence type="ECO:0000256" key="1">
    <source>
        <dbReference type="SAM" id="MobiDB-lite"/>
    </source>
</evidence>
<accession>A0A3S4T8X7</accession>
<evidence type="ECO:0000313" key="3">
    <source>
        <dbReference type="Proteomes" id="UP000286862"/>
    </source>
</evidence>
<protein>
    <submittedName>
        <fullName evidence="2">Uncharacterized protein</fullName>
    </submittedName>
</protein>
<proteinExistence type="predicted"/>
<gene>
    <name evidence="2" type="ORF">VT99_12652</name>
</gene>
<reference evidence="2 3" key="1">
    <citation type="submission" date="2017-01" db="EMBL/GenBank/DDBJ databases">
        <title>The cable genome- insights into the physiology and evolution of filamentous bacteria capable of sulfide oxidation via long distance electron transfer.</title>
        <authorList>
            <person name="Schreiber L."/>
            <person name="Bjerg J.T."/>
            <person name="Boggild A."/>
            <person name="Van De Vossenberg J."/>
            <person name="Meysman F."/>
            <person name="Nielsen L.P."/>
            <person name="Schramm A."/>
            <person name="Kjeldsen K.U."/>
        </authorList>
    </citation>
    <scope>NUCLEOTIDE SEQUENCE [LARGE SCALE GENOMIC DNA]</scope>
    <source>
        <strain evidence="2">A2</strain>
    </source>
</reference>
<feature type="region of interest" description="Disordered" evidence="1">
    <location>
        <begin position="1"/>
        <end position="45"/>
    </location>
</feature>
<organism evidence="2 3">
    <name type="scientific">Candidatus Electrothrix marina</name>
    <dbReference type="NCBI Taxonomy" id="1859130"/>
    <lineage>
        <taxon>Bacteria</taxon>
        <taxon>Pseudomonadati</taxon>
        <taxon>Thermodesulfobacteriota</taxon>
        <taxon>Desulfobulbia</taxon>
        <taxon>Desulfobulbales</taxon>
        <taxon>Desulfobulbaceae</taxon>
        <taxon>Candidatus Electrothrix</taxon>
    </lineage>
</organism>
<comment type="caution">
    <text evidence="2">The sequence shown here is derived from an EMBL/GenBank/DDBJ whole genome shotgun (WGS) entry which is preliminary data.</text>
</comment>
<dbReference type="Proteomes" id="UP000286862">
    <property type="component" value="Unassembled WGS sequence"/>
</dbReference>
<sequence>MLTRETQLAIKPQQGGKCNRNSKEEGGDSRKLSPGRAGAVAGEKKRLRQQKLLKLTAHTMI</sequence>
<feature type="compositionally biased region" description="Basic and acidic residues" evidence="1">
    <location>
        <begin position="21"/>
        <end position="31"/>
    </location>
</feature>
<evidence type="ECO:0000313" key="2">
    <source>
        <dbReference type="EMBL" id="RWX45583.1"/>
    </source>
</evidence>
<dbReference type="AlphaFoldDB" id="A0A3S4T8X7"/>
<name>A0A3S4T8X7_9BACT</name>